<reference evidence="1" key="1">
    <citation type="submission" date="2020-07" db="EMBL/GenBank/DDBJ databases">
        <title>Clarias magur genome sequencing, assembly and annotation.</title>
        <authorList>
            <person name="Kushwaha B."/>
            <person name="Kumar R."/>
            <person name="Das P."/>
            <person name="Joshi C.G."/>
            <person name="Kumar D."/>
            <person name="Nagpure N.S."/>
            <person name="Pandey M."/>
            <person name="Agarwal S."/>
            <person name="Srivastava S."/>
            <person name="Singh M."/>
            <person name="Sahoo L."/>
            <person name="Jayasankar P."/>
            <person name="Meher P.K."/>
            <person name="Koringa P.G."/>
            <person name="Iquebal M.A."/>
            <person name="Das S.P."/>
            <person name="Bit A."/>
            <person name="Patnaik S."/>
            <person name="Patel N."/>
            <person name="Shah T.M."/>
            <person name="Hinsu A."/>
            <person name="Jena J.K."/>
        </authorList>
    </citation>
    <scope>NUCLEOTIDE SEQUENCE</scope>
    <source>
        <strain evidence="1">CIFAMagur01</strain>
        <tissue evidence="1">Testis</tissue>
    </source>
</reference>
<gene>
    <name evidence="1" type="primary">clpX</name>
    <name evidence="1" type="ORF">DAT39_005398</name>
</gene>
<keyword evidence="1" id="KW-0067">ATP-binding</keyword>
<keyword evidence="1" id="KW-0378">Hydrolase</keyword>
<feature type="non-terminal residue" evidence="1">
    <location>
        <position position="68"/>
    </location>
</feature>
<name>A0A8J4X7S3_CLAMG</name>
<organism evidence="1 2">
    <name type="scientific">Clarias magur</name>
    <name type="common">Asian catfish</name>
    <name type="synonym">Macropteronotus magur</name>
    <dbReference type="NCBI Taxonomy" id="1594786"/>
    <lineage>
        <taxon>Eukaryota</taxon>
        <taxon>Metazoa</taxon>
        <taxon>Chordata</taxon>
        <taxon>Craniata</taxon>
        <taxon>Vertebrata</taxon>
        <taxon>Euteleostomi</taxon>
        <taxon>Actinopterygii</taxon>
        <taxon>Neopterygii</taxon>
        <taxon>Teleostei</taxon>
        <taxon>Ostariophysi</taxon>
        <taxon>Siluriformes</taxon>
        <taxon>Clariidae</taxon>
        <taxon>Clarias</taxon>
    </lineage>
</organism>
<dbReference type="GO" id="GO:0006508">
    <property type="term" value="P:proteolysis"/>
    <property type="evidence" value="ECO:0007669"/>
    <property type="project" value="UniProtKB-KW"/>
</dbReference>
<comment type="caution">
    <text evidence="1">The sequence shown here is derived from an EMBL/GenBank/DDBJ whole genome shotgun (WGS) entry which is preliminary data.</text>
</comment>
<dbReference type="GO" id="GO:0008233">
    <property type="term" value="F:peptidase activity"/>
    <property type="evidence" value="ECO:0007669"/>
    <property type="project" value="UniProtKB-KW"/>
</dbReference>
<sequence>MAMRKIAEFFFFKLFISIQTPYQLLETRGNTKTHTDTTNNNIPGCVTTGAGGTPAPSVCSLPLPELCT</sequence>
<keyword evidence="1" id="KW-0645">Protease</keyword>
<evidence type="ECO:0000313" key="2">
    <source>
        <dbReference type="Proteomes" id="UP000727407"/>
    </source>
</evidence>
<dbReference type="AlphaFoldDB" id="A0A8J4X7S3"/>
<evidence type="ECO:0000313" key="1">
    <source>
        <dbReference type="EMBL" id="KAF5904846.1"/>
    </source>
</evidence>
<keyword evidence="2" id="KW-1185">Reference proteome</keyword>
<dbReference type="EMBL" id="QNUK01000051">
    <property type="protein sequence ID" value="KAF5904846.1"/>
    <property type="molecule type" value="Genomic_DNA"/>
</dbReference>
<dbReference type="GO" id="GO:0005524">
    <property type="term" value="F:ATP binding"/>
    <property type="evidence" value="ECO:0007669"/>
    <property type="project" value="UniProtKB-KW"/>
</dbReference>
<accession>A0A8J4X7S3</accession>
<proteinExistence type="predicted"/>
<dbReference type="Proteomes" id="UP000727407">
    <property type="component" value="Unassembled WGS sequence"/>
</dbReference>
<keyword evidence="1" id="KW-0547">Nucleotide-binding</keyword>
<protein>
    <submittedName>
        <fullName evidence="1">ATP-dependent Clp protease ATP-binding subunit ClpX</fullName>
    </submittedName>
</protein>